<evidence type="ECO:0000313" key="15">
    <source>
        <dbReference type="Proteomes" id="UP001497512"/>
    </source>
</evidence>
<keyword evidence="8 12" id="KW-0175">Coiled coil</keyword>
<evidence type="ECO:0000256" key="12">
    <source>
        <dbReference type="SAM" id="Coils"/>
    </source>
</evidence>
<evidence type="ECO:0000256" key="3">
    <source>
        <dbReference type="ARBA" id="ARBA00005498"/>
    </source>
</evidence>
<evidence type="ECO:0000256" key="6">
    <source>
        <dbReference type="ARBA" id="ARBA00022776"/>
    </source>
</evidence>
<keyword evidence="15" id="KW-1185">Reference proteome</keyword>
<proteinExistence type="inferred from homology"/>
<evidence type="ECO:0000256" key="10">
    <source>
        <dbReference type="ARBA" id="ARBA00023306"/>
    </source>
</evidence>
<gene>
    <name evidence="14" type="ORF">CSSPTR1EN2_LOCUS9762</name>
</gene>
<evidence type="ECO:0000256" key="2">
    <source>
        <dbReference type="ARBA" id="ARBA00004629"/>
    </source>
</evidence>
<dbReference type="Proteomes" id="UP001497512">
    <property type="component" value="Chromosome 17"/>
</dbReference>
<comment type="subcellular location">
    <subcellularLocation>
        <location evidence="2">Chromosome</location>
        <location evidence="2">Centromere</location>
        <location evidence="2">Kinetochore</location>
    </subcellularLocation>
    <subcellularLocation>
        <location evidence="1">Nucleus</location>
    </subcellularLocation>
</comment>
<dbReference type="InterPro" id="IPR005549">
    <property type="entry name" value="Kinetochore_Nuf2_N"/>
</dbReference>
<dbReference type="PANTHER" id="PTHR21650:SF2">
    <property type="entry name" value="KINETOCHORE PROTEIN NUF2"/>
    <property type="match status" value="1"/>
</dbReference>
<dbReference type="Gene3D" id="1.10.418.60">
    <property type="entry name" value="Ncd80 complex, Nuf2 subunit"/>
    <property type="match status" value="1"/>
</dbReference>
<reference evidence="14" key="1">
    <citation type="submission" date="2024-02" db="EMBL/GenBank/DDBJ databases">
        <authorList>
            <consortium name="ELIXIR-Norway"/>
            <consortium name="Elixir Norway"/>
        </authorList>
    </citation>
    <scope>NUCLEOTIDE SEQUENCE</scope>
</reference>
<sequence>MVQAYSFPILDRREIVAYLLESGIGLELEEQQLLKPTMEVIWPLYESLVHSLMGISREELKQPAFHAVESLEYPELHEESVGCVASIRAIMKLMFAAGAQEFSIKDIFKPESKRTITFLSAIINYAKFREEKEATIDLMQDDRDRTLSEIQQLEEQIAVMNSEVETIEAERRAQQPAVKALEAENKELERRMQIANKQHGTLQSQIRCLKQDANTVSDAIATENFLGTQAKQEQAQLRAQIVQSPEKLQKAVWDKKLALQNAEAAAEVAKQTLEGWRAKTESYSKAQKKVRKFLSMIDEMEKLSVVQKATAKEVKALKAKAKATEEHDQSLKKKLAELMIQGQHWQQAIEKLERQGPIKLQEEDQEMEEEKSRNAALMVQHQTRAAAVAKRNAQALRMREQLQEAYENKDAIIAEGTAAISEVQQMVFEHYRTLLEGKDSLPRRAEITAMMKL</sequence>
<evidence type="ECO:0000256" key="8">
    <source>
        <dbReference type="ARBA" id="ARBA00023054"/>
    </source>
</evidence>
<dbReference type="Pfam" id="PF03800">
    <property type="entry name" value="Nuf2"/>
    <property type="match status" value="1"/>
</dbReference>
<keyword evidence="5" id="KW-0132">Cell division</keyword>
<evidence type="ECO:0000256" key="9">
    <source>
        <dbReference type="ARBA" id="ARBA00023242"/>
    </source>
</evidence>
<evidence type="ECO:0000256" key="5">
    <source>
        <dbReference type="ARBA" id="ARBA00022618"/>
    </source>
</evidence>
<dbReference type="EMBL" id="OZ019909">
    <property type="protein sequence ID" value="CAK9209473.1"/>
    <property type="molecule type" value="Genomic_DNA"/>
</dbReference>
<evidence type="ECO:0000256" key="4">
    <source>
        <dbReference type="ARBA" id="ARBA00022454"/>
    </source>
</evidence>
<feature type="coiled-coil region" evidence="12">
    <location>
        <begin position="136"/>
        <end position="205"/>
    </location>
</feature>
<evidence type="ECO:0000256" key="11">
    <source>
        <dbReference type="ARBA" id="ARBA00023328"/>
    </source>
</evidence>
<feature type="domain" description="Kinetochore protein Nuf2 N-terminal" evidence="13">
    <location>
        <begin position="5"/>
        <end position="140"/>
    </location>
</feature>
<keyword evidence="6" id="KW-0498">Mitosis</keyword>
<keyword evidence="7" id="KW-0995">Kinetochore</keyword>
<evidence type="ECO:0000259" key="13">
    <source>
        <dbReference type="Pfam" id="PF03800"/>
    </source>
</evidence>
<protein>
    <recommendedName>
        <fullName evidence="13">Kinetochore protein Nuf2 N-terminal domain-containing protein</fullName>
    </recommendedName>
</protein>
<evidence type="ECO:0000256" key="7">
    <source>
        <dbReference type="ARBA" id="ARBA00022838"/>
    </source>
</evidence>
<keyword evidence="9" id="KW-0539">Nucleus</keyword>
<dbReference type="InterPro" id="IPR038275">
    <property type="entry name" value="Nuf2_N_sf"/>
</dbReference>
<evidence type="ECO:0000313" key="14">
    <source>
        <dbReference type="EMBL" id="CAK9209473.1"/>
    </source>
</evidence>
<keyword evidence="10" id="KW-0131">Cell cycle</keyword>
<feature type="coiled-coil region" evidence="12">
    <location>
        <begin position="314"/>
        <end position="380"/>
    </location>
</feature>
<comment type="similarity">
    <text evidence="3">Belongs to the NUF2 family.</text>
</comment>
<organism evidence="14 15">
    <name type="scientific">Sphagnum troendelagicum</name>
    <dbReference type="NCBI Taxonomy" id="128251"/>
    <lineage>
        <taxon>Eukaryota</taxon>
        <taxon>Viridiplantae</taxon>
        <taxon>Streptophyta</taxon>
        <taxon>Embryophyta</taxon>
        <taxon>Bryophyta</taxon>
        <taxon>Sphagnophytina</taxon>
        <taxon>Sphagnopsida</taxon>
        <taxon>Sphagnales</taxon>
        <taxon>Sphagnaceae</taxon>
        <taxon>Sphagnum</taxon>
    </lineage>
</organism>
<dbReference type="PANTHER" id="PTHR21650">
    <property type="entry name" value="MEMBRALIN/KINETOCHORE PROTEIN NUF2"/>
    <property type="match status" value="1"/>
</dbReference>
<accession>A0ABP0U109</accession>
<name>A0ABP0U109_9BRYO</name>
<evidence type="ECO:0000256" key="1">
    <source>
        <dbReference type="ARBA" id="ARBA00004123"/>
    </source>
</evidence>
<keyword evidence="4" id="KW-0158">Chromosome</keyword>
<keyword evidence="11" id="KW-0137">Centromere</keyword>